<keyword evidence="4" id="KW-1185">Reference proteome</keyword>
<dbReference type="PANTHER" id="PTHR38111">
    <property type="entry name" value="ZN(2)-C6 FUNGAL-TYPE DOMAIN-CONTAINING PROTEIN-RELATED"/>
    <property type="match status" value="1"/>
</dbReference>
<dbReference type="PANTHER" id="PTHR38111:SF6">
    <property type="entry name" value="FINGER DOMAIN PROTEIN, PUTATIVE (AFU_ORTHOLOGUE AFUA_8G01940)-RELATED"/>
    <property type="match status" value="1"/>
</dbReference>
<gene>
    <name evidence="3" type="ORF">FHETE_949</name>
</gene>
<proteinExistence type="predicted"/>
<keyword evidence="1" id="KW-0175">Coiled coil</keyword>
<dbReference type="EMBL" id="JAAGWQ010000013">
    <property type="protein sequence ID" value="KAF5679208.1"/>
    <property type="molecule type" value="Genomic_DNA"/>
</dbReference>
<comment type="caution">
    <text evidence="3">The sequence shown here is derived from an EMBL/GenBank/DDBJ whole genome shotgun (WGS) entry which is preliminary data.</text>
</comment>
<feature type="region of interest" description="Disordered" evidence="2">
    <location>
        <begin position="595"/>
        <end position="631"/>
    </location>
</feature>
<evidence type="ECO:0000313" key="3">
    <source>
        <dbReference type="EMBL" id="KAF5679208.1"/>
    </source>
</evidence>
<evidence type="ECO:0000313" key="4">
    <source>
        <dbReference type="Proteomes" id="UP000567885"/>
    </source>
</evidence>
<dbReference type="AlphaFoldDB" id="A0A8H5TYN8"/>
<name>A0A8H5TYN8_FUSHE</name>
<dbReference type="InterPro" id="IPR053178">
    <property type="entry name" value="Osmoadaptation_assoc"/>
</dbReference>
<reference evidence="3 4" key="1">
    <citation type="submission" date="2020-05" db="EMBL/GenBank/DDBJ databases">
        <title>Identification and distribution of gene clusters putatively required for synthesis of sphingolipid metabolism inhibitors in phylogenetically diverse species of the filamentous fungus Fusarium.</title>
        <authorList>
            <person name="Kim H.-S."/>
            <person name="Busman M."/>
            <person name="Brown D.W."/>
            <person name="Divon H."/>
            <person name="Uhlig S."/>
            <person name="Proctor R.H."/>
        </authorList>
    </citation>
    <scope>NUCLEOTIDE SEQUENCE [LARGE SCALE GENOMIC DNA]</scope>
    <source>
        <strain evidence="3 4">NRRL 20693</strain>
    </source>
</reference>
<feature type="coiled-coil region" evidence="1">
    <location>
        <begin position="643"/>
        <end position="744"/>
    </location>
</feature>
<evidence type="ECO:0000256" key="2">
    <source>
        <dbReference type="SAM" id="MobiDB-lite"/>
    </source>
</evidence>
<sequence length="775" mass="88028">MKPFTPEALYGRALQGLQQVIAEKSFCPTTNTYCAARLLVLYELLGKPHMGRFLIHFRGSVRLLELRKSALYDSEMDRALLKSQGPAIVVDELYRNKHSMFEDSEWQNIFRHAATLENDNDCYFWWKFFSATVFLPGLLNDMKIIFNAGEYQSGYVDESGKVLERANIIYRQLHENNVLYQRKPPHSPSLFDLPASPESADRIRLREFFLYTMIYICRIRATLWMDEMERALSEAEAQTFAAQVLFIESTTKGFDWNMAWHLEQRNGLARSLLWIKAHPENVPEEESHKSAMALVVVDWLKIAKAFALILIFDHALGCILRFQLLRHVNSAPLPPFINTSLRVSPILEPAKVNNACQETTVIRATAIIKFRIIPIKSKLLLEFWGDLAVLLEVSSAACAMATPICININQVKAAVEWQWGGVTRTLATADPDHDAIRFTLQLDTTKHDKPHRAHLQIMIPVRFKDKPAGAAICLRISPFFIKSFDSSTKSDPSDTIKQIFDSTITYLDFELNNTITILVPSDVKEPLVAARPRSGKILDSLYELSRITALRVYIQDSPPLEELKSISESVEQGQIEPFSDPDYDISRIFNGSGAKVASVAPPQPPSYEKATNLPSAPSYKRKRPRQDSQPDNISQLWDKLQKLESIIHEVGELRAENSKLRDQKSEPTSEKSQLQDLSQVVQELRAENAQLHDKVALLEKKYNDLDKKYEDLETKVASSQLGGNDTEEAAMIEIRDDIDSLECRVTSIESAIEEDSTQQIKDEIFDDLAARILRG</sequence>
<dbReference type="Proteomes" id="UP000567885">
    <property type="component" value="Unassembled WGS sequence"/>
</dbReference>
<accession>A0A8H5TYN8</accession>
<dbReference type="OrthoDB" id="5075194at2759"/>
<evidence type="ECO:0000256" key="1">
    <source>
        <dbReference type="SAM" id="Coils"/>
    </source>
</evidence>
<organism evidence="3 4">
    <name type="scientific">Fusarium heterosporum</name>
    <dbReference type="NCBI Taxonomy" id="42747"/>
    <lineage>
        <taxon>Eukaryota</taxon>
        <taxon>Fungi</taxon>
        <taxon>Dikarya</taxon>
        <taxon>Ascomycota</taxon>
        <taxon>Pezizomycotina</taxon>
        <taxon>Sordariomycetes</taxon>
        <taxon>Hypocreomycetidae</taxon>
        <taxon>Hypocreales</taxon>
        <taxon>Nectriaceae</taxon>
        <taxon>Fusarium</taxon>
        <taxon>Fusarium heterosporum species complex</taxon>
    </lineage>
</organism>
<protein>
    <submittedName>
        <fullName evidence="3">Uncharacterized protein</fullName>
    </submittedName>
</protein>